<dbReference type="Proteomes" id="UP000279194">
    <property type="component" value="Unassembled WGS sequence"/>
</dbReference>
<keyword evidence="4 5" id="KW-0472">Membrane</keyword>
<reference evidence="6 7" key="1">
    <citation type="submission" date="2018-10" db="EMBL/GenBank/DDBJ databases">
        <title>Streptococcus hillyeri sp. nov., isolated from equine tracheal sample.</title>
        <authorList>
            <person name="Macfadyen A.C."/>
            <person name="Waller A."/>
            <person name="Paterson G.K."/>
        </authorList>
    </citation>
    <scope>NUCLEOTIDE SEQUENCE [LARGE SCALE GENOMIC DNA]</scope>
    <source>
        <strain evidence="6 7">28462</strain>
    </source>
</reference>
<gene>
    <name evidence="6" type="ORF">EAF07_08870</name>
</gene>
<evidence type="ECO:0000256" key="2">
    <source>
        <dbReference type="ARBA" id="ARBA00022692"/>
    </source>
</evidence>
<keyword evidence="2 5" id="KW-0812">Transmembrane</keyword>
<dbReference type="InterPro" id="IPR007269">
    <property type="entry name" value="ICMT_MeTrfase"/>
</dbReference>
<proteinExistence type="predicted"/>
<feature type="transmembrane region" description="Helical" evidence="5">
    <location>
        <begin position="12"/>
        <end position="30"/>
    </location>
</feature>
<dbReference type="EMBL" id="RCVM01000021">
    <property type="protein sequence ID" value="RLY01873.1"/>
    <property type="molecule type" value="Genomic_DNA"/>
</dbReference>
<feature type="transmembrane region" description="Helical" evidence="5">
    <location>
        <begin position="138"/>
        <end position="161"/>
    </location>
</feature>
<accession>A0A3L9DPL3</accession>
<evidence type="ECO:0008006" key="8">
    <source>
        <dbReference type="Google" id="ProtNLM"/>
    </source>
</evidence>
<comment type="subcellular location">
    <subcellularLocation>
        <location evidence="1">Membrane</location>
        <topology evidence="1">Multi-pass membrane protein</topology>
    </subcellularLocation>
</comment>
<evidence type="ECO:0000256" key="1">
    <source>
        <dbReference type="ARBA" id="ARBA00004141"/>
    </source>
</evidence>
<evidence type="ECO:0000313" key="7">
    <source>
        <dbReference type="Proteomes" id="UP000279194"/>
    </source>
</evidence>
<dbReference type="PANTHER" id="PTHR43847:SF1">
    <property type="entry name" value="BLL3993 PROTEIN"/>
    <property type="match status" value="1"/>
</dbReference>
<protein>
    <recommendedName>
        <fullName evidence="8">Isoprenylcysteine carboxyl methyltransferase (ICMT) family protein</fullName>
    </recommendedName>
</protein>
<sequence>MINNIIKEKHVILMIVGAVFVLRLAFLKISKKNEAAILANGGVEYGVENTKRLTIAHIMFYLGCFIEAYLRRTALDSISLLGLGLLFFAFIMLVVVVRLLSDIWTVKLMIANNHQFNDHWLFRVVKHPNYFLNIAPELIGLSLLCHAWYTLLFVGPLYAVILGNRIKEENHLIVSQILPNSEKSR</sequence>
<dbReference type="Pfam" id="PF04140">
    <property type="entry name" value="ICMT"/>
    <property type="match status" value="1"/>
</dbReference>
<dbReference type="GO" id="GO:0004671">
    <property type="term" value="F:protein C-terminal S-isoprenylcysteine carboxyl O-methyltransferase activity"/>
    <property type="evidence" value="ECO:0007669"/>
    <property type="project" value="InterPro"/>
</dbReference>
<dbReference type="Gene3D" id="1.20.120.1630">
    <property type="match status" value="1"/>
</dbReference>
<dbReference type="InterPro" id="IPR052527">
    <property type="entry name" value="Metal_cation-efflux_comp"/>
</dbReference>
<keyword evidence="3 5" id="KW-1133">Transmembrane helix</keyword>
<organism evidence="6 7">
    <name type="scientific">Streptococcus hillyeri</name>
    <dbReference type="NCBI Taxonomy" id="2282420"/>
    <lineage>
        <taxon>Bacteria</taxon>
        <taxon>Bacillati</taxon>
        <taxon>Bacillota</taxon>
        <taxon>Bacilli</taxon>
        <taxon>Lactobacillales</taxon>
        <taxon>Streptococcaceae</taxon>
        <taxon>Streptococcus</taxon>
    </lineage>
</organism>
<dbReference type="OrthoDB" id="5363370at2"/>
<evidence type="ECO:0000256" key="4">
    <source>
        <dbReference type="ARBA" id="ARBA00023136"/>
    </source>
</evidence>
<dbReference type="GO" id="GO:0016020">
    <property type="term" value="C:membrane"/>
    <property type="evidence" value="ECO:0007669"/>
    <property type="project" value="UniProtKB-SubCell"/>
</dbReference>
<keyword evidence="7" id="KW-1185">Reference proteome</keyword>
<feature type="transmembrane region" description="Helical" evidence="5">
    <location>
        <begin position="77"/>
        <end position="100"/>
    </location>
</feature>
<evidence type="ECO:0000256" key="3">
    <source>
        <dbReference type="ARBA" id="ARBA00022989"/>
    </source>
</evidence>
<dbReference type="AlphaFoldDB" id="A0A3L9DPL3"/>
<name>A0A3L9DPL3_9STRE</name>
<evidence type="ECO:0000256" key="5">
    <source>
        <dbReference type="SAM" id="Phobius"/>
    </source>
</evidence>
<comment type="caution">
    <text evidence="6">The sequence shown here is derived from an EMBL/GenBank/DDBJ whole genome shotgun (WGS) entry which is preliminary data.</text>
</comment>
<dbReference type="PANTHER" id="PTHR43847">
    <property type="entry name" value="BLL3993 PROTEIN"/>
    <property type="match status" value="1"/>
</dbReference>
<evidence type="ECO:0000313" key="6">
    <source>
        <dbReference type="EMBL" id="RLY01873.1"/>
    </source>
</evidence>